<proteinExistence type="predicted"/>
<comment type="caution">
    <text evidence="1">The sequence shown here is derived from an EMBL/GenBank/DDBJ whole genome shotgun (WGS) entry which is preliminary data.</text>
</comment>
<dbReference type="EMBL" id="CAJOBQ010009884">
    <property type="protein sequence ID" value="CAF4701854.1"/>
    <property type="molecule type" value="Genomic_DNA"/>
</dbReference>
<dbReference type="Proteomes" id="UP000663862">
    <property type="component" value="Unassembled WGS sequence"/>
</dbReference>
<accession>A0A821IBJ1</accession>
<keyword evidence="4" id="KW-1185">Reference proteome</keyword>
<dbReference type="Proteomes" id="UP000663873">
    <property type="component" value="Unassembled WGS sequence"/>
</dbReference>
<protein>
    <submittedName>
        <fullName evidence="1">Uncharacterized protein</fullName>
    </submittedName>
</protein>
<reference evidence="1" key="1">
    <citation type="submission" date="2021-02" db="EMBL/GenBank/DDBJ databases">
        <authorList>
            <person name="Nowell W R."/>
        </authorList>
    </citation>
    <scope>NUCLEOTIDE SEQUENCE</scope>
</reference>
<evidence type="ECO:0000313" key="1">
    <source>
        <dbReference type="EMBL" id="CAF4701854.1"/>
    </source>
</evidence>
<organism evidence="1 3">
    <name type="scientific">Rotaria socialis</name>
    <dbReference type="NCBI Taxonomy" id="392032"/>
    <lineage>
        <taxon>Eukaryota</taxon>
        <taxon>Metazoa</taxon>
        <taxon>Spiralia</taxon>
        <taxon>Gnathifera</taxon>
        <taxon>Rotifera</taxon>
        <taxon>Eurotatoria</taxon>
        <taxon>Bdelloidea</taxon>
        <taxon>Philodinida</taxon>
        <taxon>Philodinidae</taxon>
        <taxon>Rotaria</taxon>
    </lineage>
</organism>
<dbReference type="AlphaFoldDB" id="A0A821IBJ1"/>
<name>A0A821IBJ1_9BILA</name>
<evidence type="ECO:0000313" key="2">
    <source>
        <dbReference type="EMBL" id="CAF4776727.1"/>
    </source>
</evidence>
<feature type="non-terminal residue" evidence="1">
    <location>
        <position position="53"/>
    </location>
</feature>
<sequence length="53" mass="6467">MPYDIQILKEVFGNSEDNRPFYNRKNEFWNSYNIQEMIKDLDASDHDRQTLLN</sequence>
<evidence type="ECO:0000313" key="3">
    <source>
        <dbReference type="Proteomes" id="UP000663862"/>
    </source>
</evidence>
<evidence type="ECO:0000313" key="4">
    <source>
        <dbReference type="Proteomes" id="UP000663873"/>
    </source>
</evidence>
<gene>
    <name evidence="1" type="ORF">TSG867_LOCUS33362</name>
    <name evidence="2" type="ORF">UJA718_LOCUS40176</name>
</gene>
<dbReference type="EMBL" id="CAJOBP010043925">
    <property type="protein sequence ID" value="CAF4776727.1"/>
    <property type="molecule type" value="Genomic_DNA"/>
</dbReference>